<dbReference type="PANTHER" id="PTHR35982">
    <property type="entry name" value="AGAP005361-PA"/>
    <property type="match status" value="1"/>
</dbReference>
<keyword evidence="1" id="KW-1133">Transmembrane helix</keyword>
<evidence type="ECO:0000313" key="2">
    <source>
        <dbReference type="EMBL" id="THV08778.1"/>
    </source>
</evidence>
<organism evidence="2 3">
    <name type="scientific">Nocardioides caeni</name>
    <dbReference type="NCBI Taxonomy" id="574700"/>
    <lineage>
        <taxon>Bacteria</taxon>
        <taxon>Bacillati</taxon>
        <taxon>Actinomycetota</taxon>
        <taxon>Actinomycetes</taxon>
        <taxon>Propionibacteriales</taxon>
        <taxon>Nocardioidaceae</taxon>
        <taxon>Nocardioides</taxon>
    </lineage>
</organism>
<keyword evidence="3" id="KW-1185">Reference proteome</keyword>
<evidence type="ECO:0000256" key="1">
    <source>
        <dbReference type="SAM" id="Phobius"/>
    </source>
</evidence>
<name>A0A4S8MZ86_9ACTN</name>
<feature type="transmembrane region" description="Helical" evidence="1">
    <location>
        <begin position="230"/>
        <end position="250"/>
    </location>
</feature>
<accession>A0A4S8MZ86</accession>
<evidence type="ECO:0000313" key="3">
    <source>
        <dbReference type="Proteomes" id="UP000307087"/>
    </source>
</evidence>
<protein>
    <submittedName>
        <fullName evidence="2">Uncharacterized protein</fullName>
    </submittedName>
</protein>
<dbReference type="AlphaFoldDB" id="A0A4S8MZ86"/>
<sequence length="378" mass="41804">MSYTCTDEASKVTEDLGFSCEGANAFVTFRNPFDLENGTLPVLELLIVVGAVWALVHAWRRWRRDGDPVNIALWFSSLVYLAVVEPPLYFPEWFNLEEYVGFIFSHNVFTVQFMFDRLPLYIVAFYTVITQLTYEVVRALGIFQRRGPLVGAVATAFACQVFYETFDQLGPQLQWWAWNPDNAVNQPMFASVPMNSMWVFASVSFGVQTWLVVKLVGLREGRTSLRGGQVAWRTVVAGVLTPVLMVVLAAPTRVGPTDGEHTVQRILVTVLLGLLWAVGLLLLAEATRATWRGSAEPVASPWFARIYPMLYLDVHIVLWLVALPAYLGATDGITDSGTPIGSGWYALACMAVCTWFVVAAWRATAPGKVPADPAPAAA</sequence>
<dbReference type="RefSeq" id="WP_136564502.1">
    <property type="nucleotide sequence ID" value="NZ_BAABLS010000005.1"/>
</dbReference>
<dbReference type="EMBL" id="STGW01000027">
    <property type="protein sequence ID" value="THV08778.1"/>
    <property type="molecule type" value="Genomic_DNA"/>
</dbReference>
<feature type="transmembrane region" description="Helical" evidence="1">
    <location>
        <begin position="118"/>
        <end position="137"/>
    </location>
</feature>
<reference evidence="2 3" key="1">
    <citation type="journal article" date="2009" name="Int. J. Syst. Evol. Microbiol.">
        <title>Nocardioides caeni sp. nov., isolated from wastewater.</title>
        <authorList>
            <person name="Yoon J.H."/>
            <person name="Kang S.J."/>
            <person name="Park S."/>
            <person name="Kim W."/>
            <person name="Oh T.K."/>
        </authorList>
    </citation>
    <scope>NUCLEOTIDE SEQUENCE [LARGE SCALE GENOMIC DNA]</scope>
    <source>
        <strain evidence="2 3">DSM 23134</strain>
    </source>
</reference>
<dbReference type="PANTHER" id="PTHR35982:SF1">
    <property type="entry name" value="SPIROCYCLASE, AVEC FAMILY"/>
    <property type="match status" value="1"/>
</dbReference>
<feature type="transmembrane region" description="Helical" evidence="1">
    <location>
        <begin position="310"/>
        <end position="329"/>
    </location>
</feature>
<feature type="transmembrane region" description="Helical" evidence="1">
    <location>
        <begin position="197"/>
        <end position="218"/>
    </location>
</feature>
<feature type="transmembrane region" description="Helical" evidence="1">
    <location>
        <begin position="262"/>
        <end position="284"/>
    </location>
</feature>
<feature type="transmembrane region" description="Helical" evidence="1">
    <location>
        <begin position="341"/>
        <end position="361"/>
    </location>
</feature>
<gene>
    <name evidence="2" type="ORF">E9934_19135</name>
</gene>
<feature type="transmembrane region" description="Helical" evidence="1">
    <location>
        <begin position="40"/>
        <end position="59"/>
    </location>
</feature>
<feature type="transmembrane region" description="Helical" evidence="1">
    <location>
        <begin position="71"/>
        <end position="90"/>
    </location>
</feature>
<keyword evidence="1" id="KW-0472">Membrane</keyword>
<keyword evidence="1" id="KW-0812">Transmembrane</keyword>
<dbReference type="Proteomes" id="UP000307087">
    <property type="component" value="Unassembled WGS sequence"/>
</dbReference>
<dbReference type="OrthoDB" id="5488443at2"/>
<comment type="caution">
    <text evidence="2">The sequence shown here is derived from an EMBL/GenBank/DDBJ whole genome shotgun (WGS) entry which is preliminary data.</text>
</comment>
<proteinExistence type="predicted"/>
<feature type="transmembrane region" description="Helical" evidence="1">
    <location>
        <begin position="149"/>
        <end position="166"/>
    </location>
</feature>